<feature type="chain" id="PRO_5004729024" evidence="1">
    <location>
        <begin position="21"/>
        <end position="109"/>
    </location>
</feature>
<name>V4S3W9_STUCH</name>
<reference evidence="2 3" key="1">
    <citation type="submission" date="2013-07" db="EMBL/GenBank/DDBJ databases">
        <authorList>
            <person name="Schaap P.J."/>
            <person name="Mehboob F."/>
            <person name="Oosterkamp M.J."/>
            <person name="de Vos W.M."/>
            <person name="Stams A.J.M."/>
            <person name="Koehorst J.J."/>
        </authorList>
    </citation>
    <scope>NUCLEOTIDE SEQUENCE [LARGE SCALE GENOMIC DNA]</scope>
    <source>
        <strain evidence="2 3">AW-1</strain>
    </source>
</reference>
<keyword evidence="1" id="KW-0732">Signal</keyword>
<evidence type="ECO:0000313" key="2">
    <source>
        <dbReference type="EMBL" id="ESQ99901.1"/>
    </source>
</evidence>
<protein>
    <submittedName>
        <fullName evidence="2">Uncharacterized protein</fullName>
    </submittedName>
</protein>
<proteinExistence type="predicted"/>
<gene>
    <name evidence="2" type="ORF">F753_08305</name>
</gene>
<evidence type="ECO:0000256" key="1">
    <source>
        <dbReference type="SAM" id="SignalP"/>
    </source>
</evidence>
<dbReference type="EMBL" id="AOFQ01000025">
    <property type="protein sequence ID" value="ESQ99901.1"/>
    <property type="molecule type" value="Genomic_DNA"/>
</dbReference>
<feature type="signal peptide" evidence="1">
    <location>
        <begin position="1"/>
        <end position="20"/>
    </location>
</feature>
<accession>V4S3W9</accession>
<sequence>MRRHLHLLLLLLSLTLPVNAVAGLLALSQPCPMEHMSMADMQGSCCQDQAQQLANGKVCKTGQECKNNGMLQVSVIKTPCLFVRSLALTPTLDFHPSTSPSGVWRPPRV</sequence>
<comment type="caution">
    <text evidence="2">The sequence shown here is derived from an EMBL/GenBank/DDBJ whole genome shotgun (WGS) entry which is preliminary data.</text>
</comment>
<dbReference type="AlphaFoldDB" id="V4S3W9"/>
<evidence type="ECO:0000313" key="3">
    <source>
        <dbReference type="Proteomes" id="UP000017822"/>
    </source>
</evidence>
<organism evidence="2 3">
    <name type="scientific">Stutzerimonas chloritidismutans AW-1</name>
    <dbReference type="NCBI Taxonomy" id="1263865"/>
    <lineage>
        <taxon>Bacteria</taxon>
        <taxon>Pseudomonadati</taxon>
        <taxon>Pseudomonadota</taxon>
        <taxon>Gammaproteobacteria</taxon>
        <taxon>Pseudomonadales</taxon>
        <taxon>Pseudomonadaceae</taxon>
        <taxon>Stutzerimonas</taxon>
    </lineage>
</organism>
<dbReference type="Proteomes" id="UP000017822">
    <property type="component" value="Unassembled WGS sequence"/>
</dbReference>